<organism evidence="2 4">
    <name type="scientific">Treponema rectale</name>
    <dbReference type="NCBI Taxonomy" id="744512"/>
    <lineage>
        <taxon>Bacteria</taxon>
        <taxon>Pseudomonadati</taxon>
        <taxon>Spirochaetota</taxon>
        <taxon>Spirochaetia</taxon>
        <taxon>Spirochaetales</taxon>
        <taxon>Treponemataceae</taxon>
        <taxon>Treponema</taxon>
    </lineage>
</organism>
<dbReference type="EMBL" id="JACHFR010000001">
    <property type="protein sequence ID" value="MBB5218401.1"/>
    <property type="molecule type" value="Genomic_DNA"/>
</dbReference>
<evidence type="ECO:0000313" key="2">
    <source>
        <dbReference type="EMBL" id="MBB5218401.1"/>
    </source>
</evidence>
<dbReference type="PANTHER" id="PTHR43685:SF2">
    <property type="entry name" value="GLYCOSYLTRANSFERASE 2-LIKE DOMAIN-CONTAINING PROTEIN"/>
    <property type="match status" value="1"/>
</dbReference>
<dbReference type="Pfam" id="PF00535">
    <property type="entry name" value="Glycos_transf_2"/>
    <property type="match status" value="1"/>
</dbReference>
<reference evidence="2 4" key="2">
    <citation type="submission" date="2020-08" db="EMBL/GenBank/DDBJ databases">
        <title>Genomic Encyclopedia of Type Strains, Phase IV (KMG-IV): sequencing the most valuable type-strain genomes for metagenomic binning, comparative biology and taxonomic classification.</title>
        <authorList>
            <person name="Goeker M."/>
        </authorList>
    </citation>
    <scope>NUCLEOTIDE SEQUENCE [LARGE SCALE GENOMIC DNA]</scope>
    <source>
        <strain evidence="2 4">DSM 103679</strain>
    </source>
</reference>
<dbReference type="InterPro" id="IPR050834">
    <property type="entry name" value="Glycosyltransf_2"/>
</dbReference>
<proteinExistence type="predicted"/>
<sequence>MYADGSDNVYKDGLVSIIMPCYNGSPFLSETISSVLAQTYQDWELLVVDDGSTDFSLNIVKAYMANDDRITYLTQENSGSASSRNMAIKVSSGRYIAFLDADDIWHPDYLKTMLSKIQEDNCITHAVFYSGYRRMNADCSNPLLSDFSCSGERDYKKLLRHCPIFPSAAIVDRFRVRKNVFFRESLMSLRDDYVFFLDILKQGLKCIGFDDILVDYRMRSDSITGGSKRRMIRPQWNVYHKVLHLNVFKSAWYLCTWALNGMMKYRRKPLLVTS</sequence>
<evidence type="ECO:0000313" key="5">
    <source>
        <dbReference type="Proteomes" id="UP000593591"/>
    </source>
</evidence>
<dbReference type="PANTHER" id="PTHR43685">
    <property type="entry name" value="GLYCOSYLTRANSFERASE"/>
    <property type="match status" value="1"/>
</dbReference>
<gene>
    <name evidence="3" type="ORF">DYE49_05330</name>
    <name evidence="2" type="ORF">HNP77_000745</name>
</gene>
<dbReference type="Proteomes" id="UP000578697">
    <property type="component" value="Unassembled WGS sequence"/>
</dbReference>
<keyword evidence="4" id="KW-1185">Reference proteome</keyword>
<feature type="domain" description="Glycosyltransferase 2-like" evidence="1">
    <location>
        <begin position="16"/>
        <end position="126"/>
    </location>
</feature>
<name>A0A840SG36_9SPIR</name>
<reference evidence="3 5" key="1">
    <citation type="submission" date="2018-08" db="EMBL/GenBank/DDBJ databases">
        <title>The first complete genome of Treponema rectale (CHPAT), a commensal spirochete of the bovine rectum.</title>
        <authorList>
            <person name="Staton G.J."/>
            <person name="Clegg S.R."/>
            <person name="Carter S.D."/>
            <person name="Radford A.D."/>
            <person name="Darby A."/>
            <person name="Hall N."/>
            <person name="Birtles R.J."/>
            <person name="Evans N.J."/>
        </authorList>
    </citation>
    <scope>NUCLEOTIDE SEQUENCE [LARGE SCALE GENOMIC DNA]</scope>
    <source>
        <strain evidence="3 5">CHPA</strain>
    </source>
</reference>
<dbReference type="InterPro" id="IPR001173">
    <property type="entry name" value="Glyco_trans_2-like"/>
</dbReference>
<dbReference type="GO" id="GO:0016740">
    <property type="term" value="F:transferase activity"/>
    <property type="evidence" value="ECO:0007669"/>
    <property type="project" value="UniProtKB-KW"/>
</dbReference>
<evidence type="ECO:0000313" key="4">
    <source>
        <dbReference type="Proteomes" id="UP000578697"/>
    </source>
</evidence>
<keyword evidence="2" id="KW-0808">Transferase</keyword>
<accession>A0A840SG36</accession>
<dbReference type="AlphaFoldDB" id="A0A840SG36"/>
<dbReference type="SUPFAM" id="SSF53448">
    <property type="entry name" value="Nucleotide-diphospho-sugar transferases"/>
    <property type="match status" value="1"/>
</dbReference>
<dbReference type="Proteomes" id="UP000593591">
    <property type="component" value="Chromosome"/>
</dbReference>
<evidence type="ECO:0000259" key="1">
    <source>
        <dbReference type="Pfam" id="PF00535"/>
    </source>
</evidence>
<dbReference type="KEGG" id="trc:DYE49_05330"/>
<dbReference type="RefSeq" id="WP_184651820.1">
    <property type="nucleotide sequence ID" value="NZ_JACHFR010000001.1"/>
</dbReference>
<dbReference type="Gene3D" id="3.90.550.10">
    <property type="entry name" value="Spore Coat Polysaccharide Biosynthesis Protein SpsA, Chain A"/>
    <property type="match status" value="1"/>
</dbReference>
<protein>
    <submittedName>
        <fullName evidence="2 3">Glycosyltransferase</fullName>
    </submittedName>
</protein>
<dbReference type="EMBL" id="CP031517">
    <property type="protein sequence ID" value="QOS39906.1"/>
    <property type="molecule type" value="Genomic_DNA"/>
</dbReference>
<evidence type="ECO:0000313" key="3">
    <source>
        <dbReference type="EMBL" id="QOS39906.1"/>
    </source>
</evidence>
<dbReference type="CDD" id="cd00761">
    <property type="entry name" value="Glyco_tranf_GTA_type"/>
    <property type="match status" value="1"/>
</dbReference>
<dbReference type="InterPro" id="IPR029044">
    <property type="entry name" value="Nucleotide-diphossugar_trans"/>
</dbReference>